<organism evidence="1 2">
    <name type="scientific">Linum trigynum</name>
    <dbReference type="NCBI Taxonomy" id="586398"/>
    <lineage>
        <taxon>Eukaryota</taxon>
        <taxon>Viridiplantae</taxon>
        <taxon>Streptophyta</taxon>
        <taxon>Embryophyta</taxon>
        <taxon>Tracheophyta</taxon>
        <taxon>Spermatophyta</taxon>
        <taxon>Magnoliopsida</taxon>
        <taxon>eudicotyledons</taxon>
        <taxon>Gunneridae</taxon>
        <taxon>Pentapetalae</taxon>
        <taxon>rosids</taxon>
        <taxon>fabids</taxon>
        <taxon>Malpighiales</taxon>
        <taxon>Linaceae</taxon>
        <taxon>Linum</taxon>
    </lineage>
</organism>
<gene>
    <name evidence="1" type="ORF">LTRI10_LOCUS12046</name>
</gene>
<keyword evidence="2" id="KW-1185">Reference proteome</keyword>
<reference evidence="1 2" key="1">
    <citation type="submission" date="2024-04" db="EMBL/GenBank/DDBJ databases">
        <authorList>
            <person name="Fracassetti M."/>
        </authorList>
    </citation>
    <scope>NUCLEOTIDE SEQUENCE [LARGE SCALE GENOMIC DNA]</scope>
</reference>
<name>A0AAV2D905_9ROSI</name>
<dbReference type="AlphaFoldDB" id="A0AAV2D905"/>
<evidence type="ECO:0000313" key="1">
    <source>
        <dbReference type="EMBL" id="CAL1369435.1"/>
    </source>
</evidence>
<accession>A0AAV2D905</accession>
<protein>
    <submittedName>
        <fullName evidence="1">Uncharacterized protein</fullName>
    </submittedName>
</protein>
<proteinExistence type="predicted"/>
<evidence type="ECO:0000313" key="2">
    <source>
        <dbReference type="Proteomes" id="UP001497516"/>
    </source>
</evidence>
<sequence length="73" mass="8329">MELCSSSSLFILLVMKISGTYHFLLHSVLKSSMHQLYVWASKGTSNAARQIRELQDAIATRRLPWWIGLPLLL</sequence>
<dbReference type="EMBL" id="OZ034815">
    <property type="protein sequence ID" value="CAL1369435.1"/>
    <property type="molecule type" value="Genomic_DNA"/>
</dbReference>
<dbReference type="Proteomes" id="UP001497516">
    <property type="component" value="Chromosome 2"/>
</dbReference>